<feature type="transmembrane region" description="Helical" evidence="7">
    <location>
        <begin position="282"/>
        <end position="303"/>
    </location>
</feature>
<comment type="subcellular location">
    <subcellularLocation>
        <location evidence="1">Cell inner membrane</location>
        <topology evidence="1">Multi-pass membrane protein</topology>
    </subcellularLocation>
</comment>
<keyword evidence="2" id="KW-0813">Transport</keyword>
<keyword evidence="3 7" id="KW-0812">Transmembrane</keyword>
<evidence type="ECO:0000256" key="6">
    <source>
        <dbReference type="SAM" id="MobiDB-lite"/>
    </source>
</evidence>
<dbReference type="Proteomes" id="UP001344251">
    <property type="component" value="Chromosome"/>
</dbReference>
<feature type="transmembrane region" description="Helical" evidence="7">
    <location>
        <begin position="243"/>
        <end position="261"/>
    </location>
</feature>
<feature type="transmembrane region" description="Helical" evidence="7">
    <location>
        <begin position="406"/>
        <end position="429"/>
    </location>
</feature>
<evidence type="ECO:0000259" key="8">
    <source>
        <dbReference type="PROSITE" id="PS50850"/>
    </source>
</evidence>
<feature type="region of interest" description="Disordered" evidence="6">
    <location>
        <begin position="461"/>
        <end position="521"/>
    </location>
</feature>
<dbReference type="SUPFAM" id="SSF103473">
    <property type="entry name" value="MFS general substrate transporter"/>
    <property type="match status" value="1"/>
</dbReference>
<sequence length="521" mass="54210">MTPTPPGTPHTTNAFTWRFVTPLLTGSAINAINSSLIATALVPIAAAVHVSVGRTAVLVSSLYLASAVAQPMGGKLAEEFGPRRVFLVGVLIVLAGGIVGGAGQNLTGLVVARVLIGVGSSAVYPSAMLLIRRRAAAAGLDAPPGGVLGSLMIAGAATSALGLPLGGVLVDAWGWRTTFLINLPFALLALAMAFFWIPSDLPVEGPRTLREVAARLDMAGIVGFGGAMAALLVFLMGLPHPDWIALGMAVVAGTGLVWWELRASRPFFDVRLLGTNPALTRTYLRFALAGLCVYTVLYGLTQWLQAGRGMSSEKAGLLLLPMSALSALLVRPISERNLVRMPLVVAAVTCLAASAGVCALTTGTPIAWIVVITLLFGVTLGTTISANQTALYTQVTGDQIGTAAGLFRTFGFLGSIASSALISVVFHTQVNDHRLHVIALIMVVVSALGLIIVVTDRKIMTRGPMRPDDPAPLRRDDPPTGHRRRPDHDGDTPTGSDRDTDPRRAGAGTQISGSRQQPGGG</sequence>
<keyword evidence="5 7" id="KW-0472">Membrane</keyword>
<feature type="transmembrane region" description="Helical" evidence="7">
    <location>
        <begin position="40"/>
        <end position="64"/>
    </location>
</feature>
<dbReference type="PANTHER" id="PTHR23501:SF191">
    <property type="entry name" value="VACUOLAR BASIC AMINO ACID TRANSPORTER 4"/>
    <property type="match status" value="1"/>
</dbReference>
<keyword evidence="4 7" id="KW-1133">Transmembrane helix</keyword>
<dbReference type="InterPro" id="IPR020846">
    <property type="entry name" value="MFS_dom"/>
</dbReference>
<evidence type="ECO:0000256" key="5">
    <source>
        <dbReference type="ARBA" id="ARBA00023136"/>
    </source>
</evidence>
<feature type="transmembrane region" description="Helical" evidence="7">
    <location>
        <begin position="85"/>
        <end position="104"/>
    </location>
</feature>
<dbReference type="Gene3D" id="1.20.1250.20">
    <property type="entry name" value="MFS general substrate transporter like domains"/>
    <property type="match status" value="1"/>
</dbReference>
<dbReference type="RefSeq" id="WP_326615964.1">
    <property type="nucleotide sequence ID" value="NZ_CP109106.1"/>
</dbReference>
<evidence type="ECO:0000256" key="2">
    <source>
        <dbReference type="ARBA" id="ARBA00022448"/>
    </source>
</evidence>
<dbReference type="Pfam" id="PF07690">
    <property type="entry name" value="MFS_1"/>
    <property type="match status" value="1"/>
</dbReference>
<feature type="transmembrane region" description="Helical" evidence="7">
    <location>
        <begin position="110"/>
        <end position="131"/>
    </location>
</feature>
<feature type="transmembrane region" description="Helical" evidence="7">
    <location>
        <begin position="366"/>
        <end position="386"/>
    </location>
</feature>
<evidence type="ECO:0000256" key="3">
    <source>
        <dbReference type="ARBA" id="ARBA00022692"/>
    </source>
</evidence>
<dbReference type="InterPro" id="IPR036259">
    <property type="entry name" value="MFS_trans_sf"/>
</dbReference>
<dbReference type="InterPro" id="IPR011701">
    <property type="entry name" value="MFS"/>
</dbReference>
<proteinExistence type="predicted"/>
<dbReference type="EMBL" id="CP109106">
    <property type="protein sequence ID" value="WSB66798.1"/>
    <property type="molecule type" value="Genomic_DNA"/>
</dbReference>
<feature type="compositionally biased region" description="Basic and acidic residues" evidence="6">
    <location>
        <begin position="461"/>
        <end position="504"/>
    </location>
</feature>
<dbReference type="PANTHER" id="PTHR23501">
    <property type="entry name" value="MAJOR FACILITATOR SUPERFAMILY"/>
    <property type="match status" value="1"/>
</dbReference>
<name>A0ABZ1F9N2_9ACTN</name>
<feature type="compositionally biased region" description="Polar residues" evidence="6">
    <location>
        <begin position="509"/>
        <end position="521"/>
    </location>
</feature>
<evidence type="ECO:0000256" key="7">
    <source>
        <dbReference type="SAM" id="Phobius"/>
    </source>
</evidence>
<evidence type="ECO:0000313" key="9">
    <source>
        <dbReference type="EMBL" id="WSB66798.1"/>
    </source>
</evidence>
<feature type="transmembrane region" description="Helical" evidence="7">
    <location>
        <begin position="341"/>
        <end position="360"/>
    </location>
</feature>
<organism evidence="9 10">
    <name type="scientific">Streptomyces decoyicus</name>
    <dbReference type="NCBI Taxonomy" id="249567"/>
    <lineage>
        <taxon>Bacteria</taxon>
        <taxon>Bacillati</taxon>
        <taxon>Actinomycetota</taxon>
        <taxon>Actinomycetes</taxon>
        <taxon>Kitasatosporales</taxon>
        <taxon>Streptomycetaceae</taxon>
        <taxon>Streptomyces</taxon>
    </lineage>
</organism>
<feature type="transmembrane region" description="Helical" evidence="7">
    <location>
        <begin position="218"/>
        <end position="237"/>
    </location>
</feature>
<feature type="transmembrane region" description="Helical" evidence="7">
    <location>
        <begin position="435"/>
        <end position="455"/>
    </location>
</feature>
<keyword evidence="10" id="KW-1185">Reference proteome</keyword>
<evidence type="ECO:0000313" key="10">
    <source>
        <dbReference type="Proteomes" id="UP001344251"/>
    </source>
</evidence>
<feature type="transmembrane region" description="Helical" evidence="7">
    <location>
        <begin position="151"/>
        <end position="173"/>
    </location>
</feature>
<protein>
    <submittedName>
        <fullName evidence="9">MFS transporter</fullName>
    </submittedName>
</protein>
<feature type="domain" description="Major facilitator superfamily (MFS) profile" evidence="8">
    <location>
        <begin position="19"/>
        <end position="458"/>
    </location>
</feature>
<feature type="transmembrane region" description="Helical" evidence="7">
    <location>
        <begin position="315"/>
        <end position="334"/>
    </location>
</feature>
<dbReference type="PROSITE" id="PS50850">
    <property type="entry name" value="MFS"/>
    <property type="match status" value="1"/>
</dbReference>
<reference evidence="9 10" key="1">
    <citation type="submission" date="2022-10" db="EMBL/GenBank/DDBJ databases">
        <title>The complete genomes of actinobacterial strains from the NBC collection.</title>
        <authorList>
            <person name="Joergensen T.S."/>
            <person name="Alvarez Arevalo M."/>
            <person name="Sterndorff E.B."/>
            <person name="Faurdal D."/>
            <person name="Vuksanovic O."/>
            <person name="Mourched A.-S."/>
            <person name="Charusanti P."/>
            <person name="Shaw S."/>
            <person name="Blin K."/>
            <person name="Weber T."/>
        </authorList>
    </citation>
    <scope>NUCLEOTIDE SEQUENCE [LARGE SCALE GENOMIC DNA]</scope>
    <source>
        <strain evidence="9 10">NBC 01774</strain>
    </source>
</reference>
<gene>
    <name evidence="9" type="ORF">OG863_01805</name>
</gene>
<evidence type="ECO:0000256" key="4">
    <source>
        <dbReference type="ARBA" id="ARBA00022989"/>
    </source>
</evidence>
<feature type="transmembrane region" description="Helical" evidence="7">
    <location>
        <begin position="179"/>
        <end position="197"/>
    </location>
</feature>
<evidence type="ECO:0000256" key="1">
    <source>
        <dbReference type="ARBA" id="ARBA00004429"/>
    </source>
</evidence>
<dbReference type="Gene3D" id="1.20.1720.10">
    <property type="entry name" value="Multidrug resistance protein D"/>
    <property type="match status" value="1"/>
</dbReference>
<accession>A0ABZ1F9N2</accession>